<dbReference type="STRING" id="34690.A0A182TWX7"/>
<name>A0A182TWX7_9DIPT</name>
<reference evidence="3" key="1">
    <citation type="submission" date="2014-01" db="EMBL/GenBank/DDBJ databases">
        <title>The Genome Sequence of Anopheles melas CM1001059_A (V2).</title>
        <authorList>
            <consortium name="The Broad Institute Genomics Platform"/>
            <person name="Neafsey D.E."/>
            <person name="Besansky N."/>
            <person name="Howell P."/>
            <person name="Walton C."/>
            <person name="Young S.K."/>
            <person name="Zeng Q."/>
            <person name="Gargeya S."/>
            <person name="Fitzgerald M."/>
            <person name="Haas B."/>
            <person name="Abouelleil A."/>
            <person name="Allen A.W."/>
            <person name="Alvarado L."/>
            <person name="Arachchi H.M."/>
            <person name="Berlin A.M."/>
            <person name="Chapman S.B."/>
            <person name="Gainer-Dewar J."/>
            <person name="Goldberg J."/>
            <person name="Griggs A."/>
            <person name="Gujja S."/>
            <person name="Hansen M."/>
            <person name="Howarth C."/>
            <person name="Imamovic A."/>
            <person name="Ireland A."/>
            <person name="Larimer J."/>
            <person name="McCowan C."/>
            <person name="Murphy C."/>
            <person name="Pearson M."/>
            <person name="Poon T.W."/>
            <person name="Priest M."/>
            <person name="Roberts A."/>
            <person name="Saif S."/>
            <person name="Shea T."/>
            <person name="Sisk P."/>
            <person name="Sykes S."/>
            <person name="Wortman J."/>
            <person name="Nusbaum C."/>
            <person name="Birren B."/>
        </authorList>
    </citation>
    <scope>NUCLEOTIDE SEQUENCE [LARGE SCALE GENOMIC DNA]</scope>
    <source>
        <strain evidence="3">CM1001059</strain>
    </source>
</reference>
<sequence length="131" mass="14395">MAGVADAMSCRKLFPPSKWEDDPSFPDISNRTAALLSMPKGRYQHLKRLQPLLANQSEDCLTLNIYVPGSALRPCPAEAHDKKSATLTCQRNGAIKAWEIVKYTEPAEPISPAETGAPGPELRMRNPHQKG</sequence>
<protein>
    <submittedName>
        <fullName evidence="2">COesterase domain-containing protein</fullName>
    </submittedName>
</protein>
<dbReference type="InterPro" id="IPR029058">
    <property type="entry name" value="AB_hydrolase_fold"/>
</dbReference>
<evidence type="ECO:0000313" key="2">
    <source>
        <dbReference type="EnsemblMetazoa" id="AMEC009797-PA"/>
    </source>
</evidence>
<dbReference type="EnsemblMetazoa" id="AMEC009797-RA">
    <property type="protein sequence ID" value="AMEC009797-PA"/>
    <property type="gene ID" value="AMEC009797"/>
</dbReference>
<dbReference type="InterPro" id="IPR019819">
    <property type="entry name" value="Carboxylesterase_B_CS"/>
</dbReference>
<feature type="region of interest" description="Disordered" evidence="1">
    <location>
        <begin position="107"/>
        <end position="131"/>
    </location>
</feature>
<dbReference type="Proteomes" id="UP000075902">
    <property type="component" value="Unassembled WGS sequence"/>
</dbReference>
<keyword evidence="3" id="KW-1185">Reference proteome</keyword>
<dbReference type="AlphaFoldDB" id="A0A182TWX7"/>
<evidence type="ECO:0000256" key="1">
    <source>
        <dbReference type="SAM" id="MobiDB-lite"/>
    </source>
</evidence>
<evidence type="ECO:0000313" key="3">
    <source>
        <dbReference type="Proteomes" id="UP000075902"/>
    </source>
</evidence>
<dbReference type="VEuPathDB" id="VectorBase:AMEC009797"/>
<proteinExistence type="predicted"/>
<organism evidence="2 3">
    <name type="scientific">Anopheles melas</name>
    <dbReference type="NCBI Taxonomy" id="34690"/>
    <lineage>
        <taxon>Eukaryota</taxon>
        <taxon>Metazoa</taxon>
        <taxon>Ecdysozoa</taxon>
        <taxon>Arthropoda</taxon>
        <taxon>Hexapoda</taxon>
        <taxon>Insecta</taxon>
        <taxon>Pterygota</taxon>
        <taxon>Neoptera</taxon>
        <taxon>Endopterygota</taxon>
        <taxon>Diptera</taxon>
        <taxon>Nematocera</taxon>
        <taxon>Culicoidea</taxon>
        <taxon>Culicidae</taxon>
        <taxon>Anophelinae</taxon>
        <taxon>Anopheles</taxon>
    </lineage>
</organism>
<accession>A0A182TWX7</accession>
<dbReference type="Gene3D" id="3.40.50.1820">
    <property type="entry name" value="alpha/beta hydrolase"/>
    <property type="match status" value="1"/>
</dbReference>
<reference evidence="2" key="2">
    <citation type="submission" date="2020-05" db="UniProtKB">
        <authorList>
            <consortium name="EnsemblMetazoa"/>
        </authorList>
    </citation>
    <scope>IDENTIFICATION</scope>
    <source>
        <strain evidence="2">CM1001059</strain>
    </source>
</reference>
<dbReference type="PROSITE" id="PS00941">
    <property type="entry name" value="CARBOXYLESTERASE_B_2"/>
    <property type="match status" value="1"/>
</dbReference>